<evidence type="ECO:0000313" key="1">
    <source>
        <dbReference type="EMBL" id="RRT36916.1"/>
    </source>
</evidence>
<organism evidence="1 2">
    <name type="scientific">Ensete ventricosum</name>
    <name type="common">Abyssinian banana</name>
    <name type="synonym">Musa ensete</name>
    <dbReference type="NCBI Taxonomy" id="4639"/>
    <lineage>
        <taxon>Eukaryota</taxon>
        <taxon>Viridiplantae</taxon>
        <taxon>Streptophyta</taxon>
        <taxon>Embryophyta</taxon>
        <taxon>Tracheophyta</taxon>
        <taxon>Spermatophyta</taxon>
        <taxon>Magnoliopsida</taxon>
        <taxon>Liliopsida</taxon>
        <taxon>Zingiberales</taxon>
        <taxon>Musaceae</taxon>
        <taxon>Ensete</taxon>
    </lineage>
</organism>
<name>A0A426XBP0_ENSVE</name>
<dbReference type="EMBL" id="AMZH03022914">
    <property type="protein sequence ID" value="RRT36916.1"/>
    <property type="molecule type" value="Genomic_DNA"/>
</dbReference>
<dbReference type="Proteomes" id="UP000287651">
    <property type="component" value="Unassembled WGS sequence"/>
</dbReference>
<comment type="caution">
    <text evidence="1">The sequence shown here is derived from an EMBL/GenBank/DDBJ whole genome shotgun (WGS) entry which is preliminary data.</text>
</comment>
<sequence length="111" mass="11991">MHRVDAVGNSPGVRRELIEGIRSLPGWHKGVRKKKTETGQNIIGGSRKACRETNYEGAIKLQSDNGPRSSLGIGPGLDDVVGSRQEFARRFAKGIRKLAGSTLGDHLKKTG</sequence>
<protein>
    <submittedName>
        <fullName evidence="1">Uncharacterized protein</fullName>
    </submittedName>
</protein>
<accession>A0A426XBP0</accession>
<proteinExistence type="predicted"/>
<reference evidence="1 2" key="1">
    <citation type="journal article" date="2014" name="Agronomy (Basel)">
        <title>A Draft Genome Sequence for Ensete ventricosum, the Drought-Tolerant Tree Against Hunger.</title>
        <authorList>
            <person name="Harrison J."/>
            <person name="Moore K.A."/>
            <person name="Paszkiewicz K."/>
            <person name="Jones T."/>
            <person name="Grant M."/>
            <person name="Ambacheew D."/>
            <person name="Muzemil S."/>
            <person name="Studholme D.J."/>
        </authorList>
    </citation>
    <scope>NUCLEOTIDE SEQUENCE [LARGE SCALE GENOMIC DNA]</scope>
</reference>
<evidence type="ECO:0000313" key="2">
    <source>
        <dbReference type="Proteomes" id="UP000287651"/>
    </source>
</evidence>
<dbReference type="AlphaFoldDB" id="A0A426XBP0"/>
<gene>
    <name evidence="1" type="ORF">B296_00016290</name>
</gene>